<dbReference type="InterPro" id="IPR055438">
    <property type="entry name" value="AstE_AspA_cat"/>
</dbReference>
<evidence type="ECO:0000313" key="9">
    <source>
        <dbReference type="Proteomes" id="UP000007648"/>
    </source>
</evidence>
<dbReference type="FunCoup" id="G3VM93">
    <property type="interactions" value="338"/>
</dbReference>
<dbReference type="Ensembl" id="ENSSHAT00000004342.2">
    <property type="protein sequence ID" value="ENSSHAP00000004298.2"/>
    <property type="gene ID" value="ENSSHAG00000003785.2"/>
</dbReference>
<dbReference type="eggNOG" id="ENOG502QRAK">
    <property type="taxonomic scope" value="Eukaryota"/>
</dbReference>
<evidence type="ECO:0000256" key="5">
    <source>
        <dbReference type="ARBA" id="ARBA00043907"/>
    </source>
</evidence>
<feature type="domain" description="AstE/AspA barrel-sandwich hybrid" evidence="6">
    <location>
        <begin position="334"/>
        <end position="413"/>
    </location>
</feature>
<dbReference type="InterPro" id="IPR050178">
    <property type="entry name" value="AspA/AstE_fam"/>
</dbReference>
<dbReference type="GO" id="GO:0005829">
    <property type="term" value="C:cytosol"/>
    <property type="evidence" value="ECO:0007669"/>
    <property type="project" value="TreeGrafter"/>
</dbReference>
<evidence type="ECO:0000256" key="1">
    <source>
        <dbReference type="ARBA" id="ARBA00001947"/>
    </source>
</evidence>
<dbReference type="SUPFAM" id="SSF53187">
    <property type="entry name" value="Zn-dependent exopeptidases"/>
    <property type="match status" value="1"/>
</dbReference>
<dbReference type="InParanoid" id="G3VM93"/>
<dbReference type="GO" id="GO:0016788">
    <property type="term" value="F:hydrolase activity, acting on ester bonds"/>
    <property type="evidence" value="ECO:0007669"/>
    <property type="project" value="InterPro"/>
</dbReference>
<reference evidence="8 9" key="1">
    <citation type="journal article" date="2011" name="Proc. Natl. Acad. Sci. U.S.A.">
        <title>Genetic diversity and population structure of the endangered marsupial Sarcophilus harrisii (Tasmanian devil).</title>
        <authorList>
            <person name="Miller W."/>
            <person name="Hayes V.M."/>
            <person name="Ratan A."/>
            <person name="Petersen D.C."/>
            <person name="Wittekindt N.E."/>
            <person name="Miller J."/>
            <person name="Walenz B."/>
            <person name="Knight J."/>
            <person name="Qi J."/>
            <person name="Zhao F."/>
            <person name="Wang Q."/>
            <person name="Bedoya-Reina O.C."/>
            <person name="Katiyar N."/>
            <person name="Tomsho L.P."/>
            <person name="Kasson L.M."/>
            <person name="Hardie R.A."/>
            <person name="Woodbridge P."/>
            <person name="Tindall E.A."/>
            <person name="Bertelsen M.F."/>
            <person name="Dixon D."/>
            <person name="Pyecroft S."/>
            <person name="Helgen K.M."/>
            <person name="Lesk A.M."/>
            <person name="Pringle T.H."/>
            <person name="Patterson N."/>
            <person name="Zhang Y."/>
            <person name="Kreiss A."/>
            <person name="Woods G.M."/>
            <person name="Jones M.E."/>
            <person name="Schuster S.C."/>
        </authorList>
    </citation>
    <scope>NUCLEOTIDE SEQUENCE [LARGE SCALE GENOMIC DNA]</scope>
</reference>
<reference evidence="8" key="2">
    <citation type="submission" date="2025-08" db="UniProtKB">
        <authorList>
            <consortium name="Ensembl"/>
        </authorList>
    </citation>
    <scope>IDENTIFICATION</scope>
</reference>
<sequence length="428" mass="46572">MLEALLHKERWGSRWSIGPRGMERSRLWGCRLPGQEAIPSAGADALSGDPWGGGGGALWLKWAENCRGEEAAFGRRERAPWARSTAFQAPLGLLAPPKASLLWGGSGALPEAASGFPALPAEHPEPALTGRGLPGAPGGVLHSGAPRLLRREPRPAARCSLLLSLFRERPSWALPEGARTSALEPGLPICGTSQQAVTEDSPYEAQRAQEIERLFGPKGSADAYDVILDLHNTTANMGCALILEAPRDDLLIHMFHYIKSRLAPLPCFVYLIDHPTLKYGTTRSVAKHPVGIEVGPQPHGVLRADVLDQMRRVVGHALDFIQHFNEGREFPPCSLEVYQVMEKVDYPRKKDGEIAAMIHPSLQDQDWKPLNPGDPMFLTLDGETIPFEGPGPVYPVFVNEAAYYEKGEAFAKTCKVTLTAGSLNCPEP</sequence>
<name>G3VM93_SARHA</name>
<evidence type="ECO:0008006" key="10">
    <source>
        <dbReference type="Google" id="ProtNLM"/>
    </source>
</evidence>
<dbReference type="Pfam" id="PF04952">
    <property type="entry name" value="AstE_AspA_hybrid"/>
    <property type="match status" value="1"/>
</dbReference>
<dbReference type="STRING" id="9305.ENSSHAP00000004298"/>
<protein>
    <recommendedName>
        <fullName evidence="10">Aspartoacylase</fullName>
    </recommendedName>
</protein>
<keyword evidence="9" id="KW-1185">Reference proteome</keyword>
<keyword evidence="3" id="KW-0378">Hydrolase</keyword>
<evidence type="ECO:0000256" key="3">
    <source>
        <dbReference type="ARBA" id="ARBA00022801"/>
    </source>
</evidence>
<dbReference type="PANTHER" id="PTHR15162">
    <property type="entry name" value="ASPARTOACYLASE"/>
    <property type="match status" value="1"/>
</dbReference>
<dbReference type="Pfam" id="PF24827">
    <property type="entry name" value="AstE_AspA_cat"/>
    <property type="match status" value="1"/>
</dbReference>
<organism evidence="8 9">
    <name type="scientific">Sarcophilus harrisii</name>
    <name type="common">Tasmanian devil</name>
    <name type="synonym">Sarcophilus laniarius</name>
    <dbReference type="NCBI Taxonomy" id="9305"/>
    <lineage>
        <taxon>Eukaryota</taxon>
        <taxon>Metazoa</taxon>
        <taxon>Chordata</taxon>
        <taxon>Craniata</taxon>
        <taxon>Vertebrata</taxon>
        <taxon>Euteleostomi</taxon>
        <taxon>Mammalia</taxon>
        <taxon>Metatheria</taxon>
        <taxon>Dasyuromorphia</taxon>
        <taxon>Dasyuridae</taxon>
        <taxon>Sarcophilus</taxon>
    </lineage>
</organism>
<evidence type="ECO:0000256" key="2">
    <source>
        <dbReference type="ARBA" id="ARBA00022723"/>
    </source>
</evidence>
<keyword evidence="4" id="KW-0862">Zinc</keyword>
<comment type="function">
    <text evidence="5">Catalyzes the deacetylation of N-acetylaspartic acid (NAA) to produce acetate and L-aspartate. NAA occurs in high concentration in brain and its hydrolysis NAA plays a significant part in the maintenance of intact white matter. In other tissues it acts as a scavenger of NAA from body fluids.</text>
</comment>
<comment type="cofactor">
    <cofactor evidence="1">
        <name>Zn(2+)</name>
        <dbReference type="ChEBI" id="CHEBI:29105"/>
    </cofactor>
</comment>
<proteinExistence type="predicted"/>
<dbReference type="NCBIfam" id="NF002601">
    <property type="entry name" value="PRK02259.1"/>
    <property type="match status" value="1"/>
</dbReference>
<dbReference type="InterPro" id="IPR007036">
    <property type="entry name" value="Aste_AspA_hybrid_dom"/>
</dbReference>
<feature type="domain" description="Succinylglutamate desuccinylase/Aspartoacylase catalytic" evidence="7">
    <location>
        <begin position="192"/>
        <end position="321"/>
    </location>
</feature>
<dbReference type="GO" id="GO:0046872">
    <property type="term" value="F:metal ion binding"/>
    <property type="evidence" value="ECO:0007669"/>
    <property type="project" value="UniProtKB-KW"/>
</dbReference>
<keyword evidence="2" id="KW-0479">Metal-binding</keyword>
<dbReference type="GO" id="GO:0016811">
    <property type="term" value="F:hydrolase activity, acting on carbon-nitrogen (but not peptide) bonds, in linear amides"/>
    <property type="evidence" value="ECO:0007669"/>
    <property type="project" value="TreeGrafter"/>
</dbReference>
<gene>
    <name evidence="8" type="primary">ASPA</name>
</gene>
<evidence type="ECO:0000259" key="6">
    <source>
        <dbReference type="Pfam" id="PF04952"/>
    </source>
</evidence>
<dbReference type="Gene3D" id="3.40.630.10">
    <property type="entry name" value="Zn peptidases"/>
    <property type="match status" value="2"/>
</dbReference>
<dbReference type="Proteomes" id="UP000007648">
    <property type="component" value="Unassembled WGS sequence"/>
</dbReference>
<dbReference type="PANTHER" id="PTHR15162:SF9">
    <property type="entry name" value="ASPARTOACYLASE"/>
    <property type="match status" value="1"/>
</dbReference>
<dbReference type="GeneTree" id="ENSGT00390000001189"/>
<accession>G3VM93</accession>
<evidence type="ECO:0000313" key="8">
    <source>
        <dbReference type="Ensembl" id="ENSSHAP00000004298.2"/>
    </source>
</evidence>
<evidence type="ECO:0000256" key="4">
    <source>
        <dbReference type="ARBA" id="ARBA00022833"/>
    </source>
</evidence>
<dbReference type="AlphaFoldDB" id="G3VM93"/>
<dbReference type="HOGENOM" id="CLU_083292_0_0_1"/>
<evidence type="ECO:0000259" key="7">
    <source>
        <dbReference type="Pfam" id="PF24827"/>
    </source>
</evidence>
<reference evidence="8" key="3">
    <citation type="submission" date="2025-09" db="UniProtKB">
        <authorList>
            <consortium name="Ensembl"/>
        </authorList>
    </citation>
    <scope>IDENTIFICATION</scope>
</reference>